<name>A0A9P9YM28_9MUSC</name>
<evidence type="ECO:0000256" key="1">
    <source>
        <dbReference type="SAM" id="Phobius"/>
    </source>
</evidence>
<evidence type="ECO:0000313" key="2">
    <source>
        <dbReference type="EMBL" id="KAI8039520.1"/>
    </source>
</evidence>
<keyword evidence="1" id="KW-0812">Transmembrane</keyword>
<evidence type="ECO:0000313" key="3">
    <source>
        <dbReference type="Proteomes" id="UP001059596"/>
    </source>
</evidence>
<keyword evidence="1" id="KW-0472">Membrane</keyword>
<comment type="caution">
    <text evidence="2">The sequence shown here is derived from an EMBL/GenBank/DDBJ whole genome shotgun (WGS) entry which is preliminary data.</text>
</comment>
<protein>
    <submittedName>
        <fullName evidence="2">Uncharacterized protein</fullName>
    </submittedName>
</protein>
<feature type="transmembrane region" description="Helical" evidence="1">
    <location>
        <begin position="68"/>
        <end position="89"/>
    </location>
</feature>
<organism evidence="2 3">
    <name type="scientific">Drosophila gunungcola</name>
    <name type="common">fruit fly</name>
    <dbReference type="NCBI Taxonomy" id="103775"/>
    <lineage>
        <taxon>Eukaryota</taxon>
        <taxon>Metazoa</taxon>
        <taxon>Ecdysozoa</taxon>
        <taxon>Arthropoda</taxon>
        <taxon>Hexapoda</taxon>
        <taxon>Insecta</taxon>
        <taxon>Pterygota</taxon>
        <taxon>Neoptera</taxon>
        <taxon>Endopterygota</taxon>
        <taxon>Diptera</taxon>
        <taxon>Brachycera</taxon>
        <taxon>Muscomorpha</taxon>
        <taxon>Ephydroidea</taxon>
        <taxon>Drosophilidae</taxon>
        <taxon>Drosophila</taxon>
        <taxon>Sophophora</taxon>
    </lineage>
</organism>
<feature type="transmembrane region" description="Helical" evidence="1">
    <location>
        <begin position="40"/>
        <end position="61"/>
    </location>
</feature>
<dbReference type="Proteomes" id="UP001059596">
    <property type="component" value="Unassembled WGS sequence"/>
</dbReference>
<dbReference type="EMBL" id="JAMKOV010000005">
    <property type="protein sequence ID" value="KAI8039520.1"/>
    <property type="molecule type" value="Genomic_DNA"/>
</dbReference>
<proteinExistence type="predicted"/>
<sequence>MQVFDNNMRRASRRASLRRGSISALPQKSHEIPWDIFERLFMPFLFCQAAAIITSQLLHVLDISSISTFAVFVWFALATVGAVLFYHFVKVSPVYT</sequence>
<gene>
    <name evidence="2" type="ORF">M5D96_006932</name>
</gene>
<reference evidence="2" key="1">
    <citation type="journal article" date="2023" name="Genome Biol. Evol.">
        <title>Long-read-based Genome Assembly of Drosophila gunungcola Reveals Fewer Chemosensory Genes in Flower-breeding Species.</title>
        <authorList>
            <person name="Negi A."/>
            <person name="Liao B.Y."/>
            <person name="Yeh S.D."/>
        </authorList>
    </citation>
    <scope>NUCLEOTIDE SEQUENCE</scope>
    <source>
        <strain evidence="2">Sukarami</strain>
    </source>
</reference>
<dbReference type="AlphaFoldDB" id="A0A9P9YM28"/>
<keyword evidence="3" id="KW-1185">Reference proteome</keyword>
<accession>A0A9P9YM28</accession>
<keyword evidence="1" id="KW-1133">Transmembrane helix</keyword>